<dbReference type="PANTHER" id="PTHR43673:SF2">
    <property type="entry name" value="NITROREDUCTASE"/>
    <property type="match status" value="1"/>
</dbReference>
<sequence>MEVSLSIDDATCIRCGRCVRVCPSVIFTQAAPKRPIGVQHPNTCIVCGHCVAACPTGSVRHGDFPEEKVHPVDRGGLPSPEQMLALCRSRRSNRAFTSSPVPERALGMIVEAAHRAPTASNLQQVAFTLVTDPDTLRRITAFTVETFASVVRKLENPLLKPLLKVFVGGAYRYLPNFHRLIGEYGEGRDLILRGATAVLLIHTPDGSRFGCQDSNLAYQNASLMAESLGVSQFYTGFVCSAAGQAGHGLEKLLGIDGKIHAGMAMGMPAFRFPNYVDRREVELRRL</sequence>
<protein>
    <submittedName>
        <fullName evidence="10">Nitroreductase family protein</fullName>
    </submittedName>
</protein>
<evidence type="ECO:0000256" key="5">
    <source>
        <dbReference type="ARBA" id="ARBA00022723"/>
    </source>
</evidence>
<keyword evidence="4" id="KW-0288">FMN</keyword>
<evidence type="ECO:0000256" key="4">
    <source>
        <dbReference type="ARBA" id="ARBA00022643"/>
    </source>
</evidence>
<dbReference type="PANTHER" id="PTHR43673">
    <property type="entry name" value="NAD(P)H NITROREDUCTASE YDGI-RELATED"/>
    <property type="match status" value="1"/>
</dbReference>
<keyword evidence="3" id="KW-0285">Flavoprotein</keyword>
<keyword evidence="6" id="KW-0560">Oxidoreductase</keyword>
<organism evidence="10 11">
    <name type="scientific">Alistipes ihumii AP11</name>
    <dbReference type="NCBI Taxonomy" id="1211813"/>
    <lineage>
        <taxon>Bacteria</taxon>
        <taxon>Pseudomonadati</taxon>
        <taxon>Bacteroidota</taxon>
        <taxon>Bacteroidia</taxon>
        <taxon>Bacteroidales</taxon>
        <taxon>Rikenellaceae</taxon>
        <taxon>Alistipes</taxon>
    </lineage>
</organism>
<dbReference type="Pfam" id="PF13237">
    <property type="entry name" value="Fer4_10"/>
    <property type="match status" value="1"/>
</dbReference>
<dbReference type="SUPFAM" id="SSF55469">
    <property type="entry name" value="FMN-dependent nitroreductase-like"/>
    <property type="match status" value="1"/>
</dbReference>
<evidence type="ECO:0000256" key="2">
    <source>
        <dbReference type="ARBA" id="ARBA00007118"/>
    </source>
</evidence>
<evidence type="ECO:0000313" key="11">
    <source>
        <dbReference type="Proteomes" id="UP001059295"/>
    </source>
</evidence>
<dbReference type="GeneID" id="82890169"/>
<dbReference type="InterPro" id="IPR000415">
    <property type="entry name" value="Nitroreductase-like"/>
</dbReference>
<dbReference type="PROSITE" id="PS00198">
    <property type="entry name" value="4FE4S_FER_1"/>
    <property type="match status" value="1"/>
</dbReference>
<name>A0ABY5UZA5_9BACT</name>
<dbReference type="PROSITE" id="PS51379">
    <property type="entry name" value="4FE4S_FER_2"/>
    <property type="match status" value="2"/>
</dbReference>
<reference evidence="10" key="1">
    <citation type="journal article" date="2022" name="Cell">
        <title>Design, construction, and in vivo augmentation of a complex gut microbiome.</title>
        <authorList>
            <person name="Cheng A.G."/>
            <person name="Ho P.Y."/>
            <person name="Aranda-Diaz A."/>
            <person name="Jain S."/>
            <person name="Yu F.B."/>
            <person name="Meng X."/>
            <person name="Wang M."/>
            <person name="Iakiviak M."/>
            <person name="Nagashima K."/>
            <person name="Zhao A."/>
            <person name="Murugkar P."/>
            <person name="Patil A."/>
            <person name="Atabakhsh K."/>
            <person name="Weakley A."/>
            <person name="Yan J."/>
            <person name="Brumbaugh A.R."/>
            <person name="Higginbottom S."/>
            <person name="Dimas A."/>
            <person name="Shiver A.L."/>
            <person name="Deutschbauer A."/>
            <person name="Neff N."/>
            <person name="Sonnenburg J.L."/>
            <person name="Huang K.C."/>
            <person name="Fischbach M.A."/>
        </authorList>
    </citation>
    <scope>NUCLEOTIDE SEQUENCE</scope>
    <source>
        <strain evidence="10">AP11</strain>
    </source>
</reference>
<keyword evidence="11" id="KW-1185">Reference proteome</keyword>
<dbReference type="InterPro" id="IPR029479">
    <property type="entry name" value="Nitroreductase"/>
</dbReference>
<evidence type="ECO:0000256" key="6">
    <source>
        <dbReference type="ARBA" id="ARBA00023002"/>
    </source>
</evidence>
<dbReference type="InterPro" id="IPR017900">
    <property type="entry name" value="4Fe4S_Fe_S_CS"/>
</dbReference>
<dbReference type="InterPro" id="IPR017896">
    <property type="entry name" value="4Fe4S_Fe-S-bd"/>
</dbReference>
<dbReference type="Proteomes" id="UP001059295">
    <property type="component" value="Chromosome"/>
</dbReference>
<evidence type="ECO:0000256" key="1">
    <source>
        <dbReference type="ARBA" id="ARBA00001917"/>
    </source>
</evidence>
<keyword evidence="5" id="KW-0479">Metal-binding</keyword>
<dbReference type="Pfam" id="PF00881">
    <property type="entry name" value="Nitroreductase"/>
    <property type="match status" value="1"/>
</dbReference>
<comment type="cofactor">
    <cofactor evidence="1">
        <name>FMN</name>
        <dbReference type="ChEBI" id="CHEBI:58210"/>
    </cofactor>
</comment>
<feature type="domain" description="4Fe-4S ferredoxin-type" evidence="9">
    <location>
        <begin position="33"/>
        <end position="64"/>
    </location>
</feature>
<feature type="domain" description="4Fe-4S ferredoxin-type" evidence="9">
    <location>
        <begin position="3"/>
        <end position="32"/>
    </location>
</feature>
<evidence type="ECO:0000256" key="8">
    <source>
        <dbReference type="ARBA" id="ARBA00023014"/>
    </source>
</evidence>
<dbReference type="EMBL" id="CP102294">
    <property type="protein sequence ID" value="UWN57290.1"/>
    <property type="molecule type" value="Genomic_DNA"/>
</dbReference>
<evidence type="ECO:0000313" key="10">
    <source>
        <dbReference type="EMBL" id="UWN57290.1"/>
    </source>
</evidence>
<evidence type="ECO:0000256" key="7">
    <source>
        <dbReference type="ARBA" id="ARBA00023004"/>
    </source>
</evidence>
<keyword evidence="8" id="KW-0411">Iron-sulfur</keyword>
<dbReference type="Gene3D" id="3.30.70.20">
    <property type="match status" value="1"/>
</dbReference>
<evidence type="ECO:0000256" key="3">
    <source>
        <dbReference type="ARBA" id="ARBA00022630"/>
    </source>
</evidence>
<dbReference type="RefSeq" id="WP_019245327.1">
    <property type="nucleotide sequence ID" value="NZ_CAPH01000007.1"/>
</dbReference>
<proteinExistence type="inferred from homology"/>
<dbReference type="SUPFAM" id="SSF54862">
    <property type="entry name" value="4Fe-4S ferredoxins"/>
    <property type="match status" value="1"/>
</dbReference>
<comment type="similarity">
    <text evidence="2">Belongs to the nitroreductase family.</text>
</comment>
<gene>
    <name evidence="10" type="ORF">NQ491_00505</name>
</gene>
<evidence type="ECO:0000259" key="9">
    <source>
        <dbReference type="PROSITE" id="PS51379"/>
    </source>
</evidence>
<keyword evidence="7" id="KW-0408">Iron</keyword>
<dbReference type="Gene3D" id="3.40.109.10">
    <property type="entry name" value="NADH Oxidase"/>
    <property type="match status" value="1"/>
</dbReference>
<accession>A0ABY5UZA5</accession>